<dbReference type="GO" id="GO:0005737">
    <property type="term" value="C:cytoplasm"/>
    <property type="evidence" value="ECO:0007669"/>
    <property type="project" value="UniProtKB-ARBA"/>
</dbReference>
<dbReference type="CDD" id="cd00177">
    <property type="entry name" value="START"/>
    <property type="match status" value="1"/>
</dbReference>
<dbReference type="EMBL" id="PUHQ01000006">
    <property type="protein sequence ID" value="KAG0666106.1"/>
    <property type="molecule type" value="Genomic_DNA"/>
</dbReference>
<dbReference type="PANTHER" id="PTHR19308:SF14">
    <property type="entry name" value="START DOMAIN-CONTAINING PROTEIN"/>
    <property type="match status" value="1"/>
</dbReference>
<proteinExistence type="predicted"/>
<evidence type="ECO:0000313" key="3">
    <source>
        <dbReference type="Proteomes" id="UP000777482"/>
    </source>
</evidence>
<dbReference type="SUPFAM" id="SSF55961">
    <property type="entry name" value="Bet v1-like"/>
    <property type="match status" value="1"/>
</dbReference>
<reference evidence="2 3" key="1">
    <citation type="submission" date="2020-11" db="EMBL/GenBank/DDBJ databases">
        <title>Kefir isolates.</title>
        <authorList>
            <person name="Marcisauskas S."/>
            <person name="Kim Y."/>
            <person name="Blasche S."/>
        </authorList>
    </citation>
    <scope>NUCLEOTIDE SEQUENCE [LARGE SCALE GENOMIC DNA]</scope>
    <source>
        <strain evidence="2 3">KR</strain>
    </source>
</reference>
<evidence type="ECO:0000259" key="1">
    <source>
        <dbReference type="PROSITE" id="PS50848"/>
    </source>
</evidence>
<name>A0A9P6W8Q1_RHOMI</name>
<dbReference type="SMART" id="SM00234">
    <property type="entry name" value="START"/>
    <property type="match status" value="1"/>
</dbReference>
<comment type="caution">
    <text evidence="2">The sequence shown here is derived from an EMBL/GenBank/DDBJ whole genome shotgun (WGS) entry which is preliminary data.</text>
</comment>
<dbReference type="GO" id="GO:0008289">
    <property type="term" value="F:lipid binding"/>
    <property type="evidence" value="ECO:0007669"/>
    <property type="project" value="InterPro"/>
</dbReference>
<dbReference type="AlphaFoldDB" id="A0A9P6W8Q1"/>
<dbReference type="InterPro" id="IPR023393">
    <property type="entry name" value="START-like_dom_sf"/>
</dbReference>
<protein>
    <recommendedName>
        <fullName evidence="1">START domain-containing protein</fullName>
    </recommendedName>
</protein>
<dbReference type="InterPro" id="IPR002913">
    <property type="entry name" value="START_lipid-bd_dom"/>
</dbReference>
<dbReference type="PANTHER" id="PTHR19308">
    <property type="entry name" value="PHOSPHATIDYLCHOLINE TRANSFER PROTEIN"/>
    <property type="match status" value="1"/>
</dbReference>
<keyword evidence="3" id="KW-1185">Reference proteome</keyword>
<dbReference type="Pfam" id="PF01852">
    <property type="entry name" value="START"/>
    <property type="match status" value="1"/>
</dbReference>
<organism evidence="2 3">
    <name type="scientific">Rhodotorula mucilaginosa</name>
    <name type="common">Yeast</name>
    <name type="synonym">Rhodotorula rubra</name>
    <dbReference type="NCBI Taxonomy" id="5537"/>
    <lineage>
        <taxon>Eukaryota</taxon>
        <taxon>Fungi</taxon>
        <taxon>Dikarya</taxon>
        <taxon>Basidiomycota</taxon>
        <taxon>Pucciniomycotina</taxon>
        <taxon>Microbotryomycetes</taxon>
        <taxon>Sporidiobolales</taxon>
        <taxon>Sporidiobolaceae</taxon>
        <taxon>Rhodotorula</taxon>
    </lineage>
</organism>
<dbReference type="Proteomes" id="UP000777482">
    <property type="component" value="Unassembled WGS sequence"/>
</dbReference>
<dbReference type="PROSITE" id="PS50848">
    <property type="entry name" value="START"/>
    <property type="match status" value="1"/>
</dbReference>
<feature type="domain" description="START" evidence="1">
    <location>
        <begin position="36"/>
        <end position="201"/>
    </location>
</feature>
<accession>A0A9P6W8Q1</accession>
<dbReference type="InterPro" id="IPR051213">
    <property type="entry name" value="START_lipid_transfer"/>
</dbReference>
<evidence type="ECO:0000313" key="2">
    <source>
        <dbReference type="EMBL" id="KAG0666106.1"/>
    </source>
</evidence>
<dbReference type="OrthoDB" id="196858at2759"/>
<gene>
    <name evidence="2" type="ORF">C6P46_005457</name>
</gene>
<sequence length="317" mass="34791">MSLVQPPTPAVDNYPTTSPYASQIQASRERFLQEISSDDGWTELGEKQGVTLSKKSIEGNPVPIVRGEAVVENVEPWDFLAGVIRAQELRKQWDPRYETGVYLQRFSQSEVVFHALTKGTRFVAAPRDIVGVQKDFVESDGTYIVVQTSIETDLAQELPKTTRATLNLAGWQFKPEGANTRVVYLVQVALNGSIPSMLANAVANETPLCVGRARDVFYKHGFAPHLRFRGDEKAGGIVYQFENYEPDTHKYICTISTGSTPGDSIEIIYDTKKVYTSGVKVSVDGDASAVAVEDNGKGVVRVESKEAGKVVTIVLSK</sequence>
<dbReference type="Gene3D" id="3.30.530.20">
    <property type="match status" value="1"/>
</dbReference>